<dbReference type="EC" id="2.4.-.-" evidence="2"/>
<dbReference type="PANTHER" id="PTHR43685">
    <property type="entry name" value="GLYCOSYLTRANSFERASE"/>
    <property type="match status" value="1"/>
</dbReference>
<dbReference type="GO" id="GO:0016757">
    <property type="term" value="F:glycosyltransferase activity"/>
    <property type="evidence" value="ECO:0007669"/>
    <property type="project" value="UniProtKB-KW"/>
</dbReference>
<dbReference type="InterPro" id="IPR029044">
    <property type="entry name" value="Nucleotide-diphossugar_trans"/>
</dbReference>
<keyword evidence="3" id="KW-1185">Reference proteome</keyword>
<keyword evidence="2" id="KW-0328">Glycosyltransferase</keyword>
<dbReference type="EMBL" id="JAMQCR010000003">
    <property type="protein sequence ID" value="MCM2536038.1"/>
    <property type="molecule type" value="Genomic_DNA"/>
</dbReference>
<protein>
    <submittedName>
        <fullName evidence="2">Glycosyltransferase</fullName>
        <ecNumber evidence="2">2.4.-.-</ecNumber>
    </submittedName>
</protein>
<dbReference type="Pfam" id="PF00535">
    <property type="entry name" value="Glycos_transf_2"/>
    <property type="match status" value="1"/>
</dbReference>
<accession>A0ABT0WII0</accession>
<reference evidence="2 3" key="1">
    <citation type="submission" date="2022-06" db="EMBL/GenBank/DDBJ databases">
        <authorList>
            <person name="Jeon C.O."/>
        </authorList>
    </citation>
    <scope>NUCLEOTIDE SEQUENCE [LARGE SCALE GENOMIC DNA]</scope>
    <source>
        <strain evidence="2 3">KCTC 13943</strain>
    </source>
</reference>
<evidence type="ECO:0000313" key="2">
    <source>
        <dbReference type="EMBL" id="MCM2536038.1"/>
    </source>
</evidence>
<dbReference type="PANTHER" id="PTHR43685:SF2">
    <property type="entry name" value="GLYCOSYLTRANSFERASE 2-LIKE DOMAIN-CONTAINING PROTEIN"/>
    <property type="match status" value="1"/>
</dbReference>
<dbReference type="InterPro" id="IPR001173">
    <property type="entry name" value="Glyco_trans_2-like"/>
</dbReference>
<gene>
    <name evidence="2" type="ORF">NDK43_31770</name>
</gene>
<dbReference type="Proteomes" id="UP001523262">
    <property type="component" value="Unassembled WGS sequence"/>
</dbReference>
<comment type="caution">
    <text evidence="2">The sequence shown here is derived from an EMBL/GenBank/DDBJ whole genome shotgun (WGS) entry which is preliminary data.</text>
</comment>
<dbReference type="Gene3D" id="3.90.550.10">
    <property type="entry name" value="Spore Coat Polysaccharide Biosynthesis Protein SpsA, Chain A"/>
    <property type="match status" value="1"/>
</dbReference>
<organism evidence="2 3">
    <name type="scientific">Neobacillus pocheonensis</name>
    <dbReference type="NCBI Taxonomy" id="363869"/>
    <lineage>
        <taxon>Bacteria</taxon>
        <taxon>Bacillati</taxon>
        <taxon>Bacillota</taxon>
        <taxon>Bacilli</taxon>
        <taxon>Bacillales</taxon>
        <taxon>Bacillaceae</taxon>
        <taxon>Neobacillus</taxon>
    </lineage>
</organism>
<dbReference type="InterPro" id="IPR050834">
    <property type="entry name" value="Glycosyltransf_2"/>
</dbReference>
<evidence type="ECO:0000313" key="3">
    <source>
        <dbReference type="Proteomes" id="UP001523262"/>
    </source>
</evidence>
<keyword evidence="2" id="KW-0808">Transferase</keyword>
<dbReference type="SUPFAM" id="SSF53448">
    <property type="entry name" value="Nucleotide-diphospho-sugar transferases"/>
    <property type="match status" value="1"/>
</dbReference>
<evidence type="ECO:0000259" key="1">
    <source>
        <dbReference type="Pfam" id="PF00535"/>
    </source>
</evidence>
<name>A0ABT0WII0_9BACI</name>
<feature type="domain" description="Glycosyltransferase 2-like" evidence="1">
    <location>
        <begin position="4"/>
        <end position="129"/>
    </location>
</feature>
<sequence length="273" mass="31800">MDISVVIPTYNRANLLPKAVKSVLEQNHQSIEIIIVDDLSTDNTKEVIASFQNEKIKYVVNSRAKGANGARNTGVLMAKGKYIAFQDSDDIWLPTKIEKQLKYMEENTEVDMCFCSLNIDDFSRVVPNRKVESEEIHAQLKRGNFISTQTIFVKAEIAKEILFDEKLMRFQDWDFCLRLSEKYKVHHIDEVLAVAEVQNDSIGKQVNQAEALKQFFDKFPDLKDENLITKSFQHFVVSHRDKKNGNMFLSNIHYAKYFSYQFIDKVFNRRNRL</sequence>
<proteinExistence type="predicted"/>